<evidence type="ECO:0000313" key="1">
    <source>
        <dbReference type="EMBL" id="KAA0195304.1"/>
    </source>
</evidence>
<dbReference type="Proteomes" id="UP000711488">
    <property type="component" value="Unassembled WGS sequence"/>
</dbReference>
<protein>
    <submittedName>
        <fullName evidence="3">Magnesium-dependent phosphatase 1-like</fullName>
    </submittedName>
</protein>
<sequence length="167" mass="19208">MAAAKPKLIVFDLDYTLWPYWCDTHIDPPFSKNSKGEVRDARGQLVKHYPEVPEVLEDLHAQGYLLGVASRTGEVQGANQLIRLFGWDKFFSYKEIYPGCKINHFKKLRNNSGLNYDEMLFFDDEPRNGYDMKKIGVLMIRIDEHVGVNKAVVQKGLQEFALRAAKN</sequence>
<dbReference type="InterPro" id="IPR023214">
    <property type="entry name" value="HAD_sf"/>
</dbReference>
<dbReference type="InterPro" id="IPR036412">
    <property type="entry name" value="HAD-like_sf"/>
</dbReference>
<dbReference type="RefSeq" id="XP_018024680.1">
    <property type="nucleotide sequence ID" value="XM_018169191.2"/>
</dbReference>
<reference evidence="1" key="1">
    <citation type="submission" date="2014-08" db="EMBL/GenBank/DDBJ databases">
        <authorList>
            <person name="Murali S."/>
            <person name="Richards S."/>
            <person name="Bandaranaike D."/>
            <person name="Bellair M."/>
            <person name="Blankenburg K."/>
            <person name="Chao H."/>
            <person name="Dinh H."/>
            <person name="Doddapaneni H."/>
            <person name="Dugan-Rocha S."/>
            <person name="Elkadiri S."/>
            <person name="Gnanaolivu R."/>
            <person name="Hughes D."/>
            <person name="Lee S."/>
            <person name="Li M."/>
            <person name="Ming W."/>
            <person name="Munidasa M."/>
            <person name="Muniz J."/>
            <person name="Nguyen L."/>
            <person name="Osuji N."/>
            <person name="Pu L.-L."/>
            <person name="Puazo M."/>
            <person name="Skinner E."/>
            <person name="Qu C."/>
            <person name="Quiroz J."/>
            <person name="Raj R."/>
            <person name="Weissenberger G."/>
            <person name="Xin Y."/>
            <person name="Zou X."/>
            <person name="Han Y."/>
            <person name="Worley K."/>
            <person name="Muzny D."/>
            <person name="Gibbs R."/>
        </authorList>
    </citation>
    <scope>NUCLEOTIDE SEQUENCE</scope>
    <source>
        <strain evidence="1">HAZT.00-mixed</strain>
        <tissue evidence="1">Whole organism</tissue>
    </source>
</reference>
<dbReference type="KEGG" id="hazt:108680381"/>
<dbReference type="SFLD" id="SFLDG01131">
    <property type="entry name" value="C1.5.2:_MDP_Like"/>
    <property type="match status" value="1"/>
</dbReference>
<dbReference type="PANTHER" id="PTHR17901:SF14">
    <property type="entry name" value="MAGNESIUM-DEPENDENT PHOSPHATASE 1"/>
    <property type="match status" value="1"/>
</dbReference>
<organism evidence="1">
    <name type="scientific">Hyalella azteca</name>
    <name type="common">Amphipod</name>
    <dbReference type="NCBI Taxonomy" id="294128"/>
    <lineage>
        <taxon>Eukaryota</taxon>
        <taxon>Metazoa</taxon>
        <taxon>Ecdysozoa</taxon>
        <taxon>Arthropoda</taxon>
        <taxon>Crustacea</taxon>
        <taxon>Multicrustacea</taxon>
        <taxon>Malacostraca</taxon>
        <taxon>Eumalacostraca</taxon>
        <taxon>Peracarida</taxon>
        <taxon>Amphipoda</taxon>
        <taxon>Senticaudata</taxon>
        <taxon>Talitrida</taxon>
        <taxon>Talitroidea</taxon>
        <taxon>Hyalellidae</taxon>
        <taxon>Hyalella</taxon>
    </lineage>
</organism>
<accession>A0A6A0H0T0</accession>
<dbReference type="CDD" id="cd07501">
    <property type="entry name" value="HAD_MDP-1_like"/>
    <property type="match status" value="1"/>
</dbReference>
<gene>
    <name evidence="3" type="primary">LOC108680381</name>
    <name evidence="1" type="ORF">HAZT_HAZT002095</name>
</gene>
<dbReference type="Gene3D" id="3.40.50.1000">
    <property type="entry name" value="HAD superfamily/HAD-like"/>
    <property type="match status" value="1"/>
</dbReference>
<dbReference type="GeneID" id="108680381"/>
<proteinExistence type="predicted"/>
<dbReference type="PANTHER" id="PTHR17901">
    <property type="entry name" value="MAGNESIUM-DEPENDENT PHOSPHATASE 1 MDP1"/>
    <property type="match status" value="1"/>
</dbReference>
<dbReference type="SFLD" id="SFLDG01129">
    <property type="entry name" value="C1.5:_HAD__Beta-PGM__Phosphata"/>
    <property type="match status" value="1"/>
</dbReference>
<reference evidence="3" key="4">
    <citation type="submission" date="2025-04" db="UniProtKB">
        <authorList>
            <consortium name="RefSeq"/>
        </authorList>
    </citation>
    <scope>IDENTIFICATION</scope>
    <source>
        <tissue evidence="3">Whole organism</tissue>
    </source>
</reference>
<dbReference type="OrthoDB" id="2865258at2759"/>
<evidence type="ECO:0000313" key="2">
    <source>
        <dbReference type="Proteomes" id="UP000694843"/>
    </source>
</evidence>
<dbReference type="AlphaFoldDB" id="A0A6A0H0T0"/>
<dbReference type="SUPFAM" id="SSF56784">
    <property type="entry name" value="HAD-like"/>
    <property type="match status" value="1"/>
</dbReference>
<dbReference type="InterPro" id="IPR010036">
    <property type="entry name" value="MDP_1_eu_arc"/>
</dbReference>
<dbReference type="SFLD" id="SFLDS00003">
    <property type="entry name" value="Haloacid_Dehalogenase"/>
    <property type="match status" value="1"/>
</dbReference>
<reference evidence="1" key="3">
    <citation type="submission" date="2019-06" db="EMBL/GenBank/DDBJ databases">
        <authorList>
            <person name="Poynton C."/>
            <person name="Hasenbein S."/>
            <person name="Benoit J.B."/>
            <person name="Sepulveda M.S."/>
            <person name="Poelchau M.F."/>
            <person name="Murali S.C."/>
            <person name="Chen S."/>
            <person name="Glastad K.M."/>
            <person name="Werren J.H."/>
            <person name="Vineis J.H."/>
            <person name="Bowen J.L."/>
            <person name="Friedrich M."/>
            <person name="Jones J."/>
            <person name="Robertson H.M."/>
            <person name="Feyereisen R."/>
            <person name="Mechler-Hickson A."/>
            <person name="Mathers N."/>
            <person name="Lee C.E."/>
            <person name="Colbourne J.K."/>
            <person name="Biales A."/>
            <person name="Johnston J.S."/>
            <person name="Wellborn G.A."/>
            <person name="Rosendale A.J."/>
            <person name="Cridge A.G."/>
            <person name="Munoz-Torres M.C."/>
            <person name="Bain P.A."/>
            <person name="Manny A.R."/>
            <person name="Major K.M."/>
            <person name="Lambert F.N."/>
            <person name="Vulpe C.D."/>
            <person name="Tuck P."/>
            <person name="Blalock B.J."/>
            <person name="Lin Y.-Y."/>
            <person name="Smith M.E."/>
            <person name="Ochoa-Acuna H."/>
            <person name="Chen M.-J.M."/>
            <person name="Childers C.P."/>
            <person name="Qu J."/>
            <person name="Dugan S."/>
            <person name="Lee S.L."/>
            <person name="Chao H."/>
            <person name="Dinh H."/>
            <person name="Han Y."/>
            <person name="Doddapaneni H."/>
            <person name="Worley K.C."/>
            <person name="Muzny D.M."/>
            <person name="Gibbs R.A."/>
            <person name="Richards S."/>
        </authorList>
    </citation>
    <scope>NUCLEOTIDE SEQUENCE</scope>
    <source>
        <strain evidence="1">HAZT.00-mixed</strain>
        <tissue evidence="1">Whole organism</tissue>
    </source>
</reference>
<dbReference type="InterPro" id="IPR035679">
    <property type="entry name" value="MDP-1_euk"/>
</dbReference>
<dbReference type="OMA" id="GVWAWRK"/>
<dbReference type="GO" id="GO:0003993">
    <property type="term" value="F:acid phosphatase activity"/>
    <property type="evidence" value="ECO:0007669"/>
    <property type="project" value="TreeGrafter"/>
</dbReference>
<dbReference type="NCBIfam" id="TIGR01681">
    <property type="entry name" value="HAD-SF-IIIC"/>
    <property type="match status" value="1"/>
</dbReference>
<dbReference type="Proteomes" id="UP000694843">
    <property type="component" value="Unplaced"/>
</dbReference>
<keyword evidence="2" id="KW-1185">Reference proteome</keyword>
<dbReference type="InterPro" id="IPR010033">
    <property type="entry name" value="HAD_SF_ppase_IIIC"/>
</dbReference>
<dbReference type="NCBIfam" id="TIGR01685">
    <property type="entry name" value="MDP-1"/>
    <property type="match status" value="1"/>
</dbReference>
<evidence type="ECO:0000313" key="3">
    <source>
        <dbReference type="RefSeq" id="XP_018024680.1"/>
    </source>
</evidence>
<name>A0A6A0H0T0_HYAAZ</name>
<dbReference type="Pfam" id="PF12689">
    <property type="entry name" value="Acid_PPase"/>
    <property type="match status" value="1"/>
</dbReference>
<dbReference type="EMBL" id="JQDR03009715">
    <property type="protein sequence ID" value="KAA0195304.1"/>
    <property type="molecule type" value="Genomic_DNA"/>
</dbReference>
<reference evidence="1" key="2">
    <citation type="journal article" date="2018" name="Environ. Sci. Technol.">
        <title>The Toxicogenome of Hyalella azteca: A Model for Sediment Ecotoxicology and Evolutionary Toxicology.</title>
        <authorList>
            <person name="Poynton H.C."/>
            <person name="Hasenbein S."/>
            <person name="Benoit J.B."/>
            <person name="Sepulveda M.S."/>
            <person name="Poelchau M.F."/>
            <person name="Hughes D.S.T."/>
            <person name="Murali S.C."/>
            <person name="Chen S."/>
            <person name="Glastad K.M."/>
            <person name="Goodisman M.A.D."/>
            <person name="Werren J.H."/>
            <person name="Vineis J.H."/>
            <person name="Bowen J.L."/>
            <person name="Friedrich M."/>
            <person name="Jones J."/>
            <person name="Robertson H.M."/>
            <person name="Feyereisen R."/>
            <person name="Mechler-Hickson A."/>
            <person name="Mathers N."/>
            <person name="Lee C.E."/>
            <person name="Colbourne J.K."/>
            <person name="Biales A."/>
            <person name="Johnston J.S."/>
            <person name="Wellborn G.A."/>
            <person name="Rosendale A.J."/>
            <person name="Cridge A.G."/>
            <person name="Munoz-Torres M.C."/>
            <person name="Bain P.A."/>
            <person name="Manny A.R."/>
            <person name="Major K.M."/>
            <person name="Lambert F.N."/>
            <person name="Vulpe C.D."/>
            <person name="Tuck P."/>
            <person name="Blalock B.J."/>
            <person name="Lin Y.Y."/>
            <person name="Smith M.E."/>
            <person name="Ochoa-Acuna H."/>
            <person name="Chen M.M."/>
            <person name="Childers C.P."/>
            <person name="Qu J."/>
            <person name="Dugan S."/>
            <person name="Lee S.L."/>
            <person name="Chao H."/>
            <person name="Dinh H."/>
            <person name="Han Y."/>
            <person name="Doddapaneni H."/>
            <person name="Worley K.C."/>
            <person name="Muzny D.M."/>
            <person name="Gibbs R.A."/>
            <person name="Richards S."/>
        </authorList>
    </citation>
    <scope>NUCLEOTIDE SEQUENCE</scope>
    <source>
        <strain evidence="1">HAZT.00-mixed</strain>
        <tissue evidence="1">Whole organism</tissue>
    </source>
</reference>